<sequence length="148" mass="15979">MHPTSDVTRRTVLAAGVGALGLALTGCFSGRSDVETVQRALQAAVEDLPEYVAGKVQYQDGFSQGTSISGNISVATTTRAETERALERIHEALIRSYLPQTNVRLASVRMRAYPPDQANEVVTSADIVGPEDRVSVDTDDLIEQFDIN</sequence>
<gene>
    <name evidence="1" type="ORF">FNM00_14305</name>
</gene>
<dbReference type="OrthoDB" id="4871708at2"/>
<organism evidence="1 2">
    <name type="scientific">Aeromicrobium piscarium</name>
    <dbReference type="NCBI Taxonomy" id="2590901"/>
    <lineage>
        <taxon>Bacteria</taxon>
        <taxon>Bacillati</taxon>
        <taxon>Actinomycetota</taxon>
        <taxon>Actinomycetes</taxon>
        <taxon>Propionibacteriales</taxon>
        <taxon>Nocardioidaceae</taxon>
        <taxon>Aeromicrobium</taxon>
    </lineage>
</organism>
<dbReference type="RefSeq" id="WP_143914224.1">
    <property type="nucleotide sequence ID" value="NZ_VLNT01000013.1"/>
</dbReference>
<name>A0A554RX26_9ACTN</name>
<keyword evidence="2" id="KW-1185">Reference proteome</keyword>
<dbReference type="Proteomes" id="UP000316988">
    <property type="component" value="Unassembled WGS sequence"/>
</dbReference>
<evidence type="ECO:0000313" key="1">
    <source>
        <dbReference type="EMBL" id="TSD58658.1"/>
    </source>
</evidence>
<proteinExistence type="predicted"/>
<reference evidence="1 2" key="1">
    <citation type="submission" date="2019-07" db="EMBL/GenBank/DDBJ databases">
        <authorList>
            <person name="Zhao L.H."/>
        </authorList>
    </citation>
    <scope>NUCLEOTIDE SEQUENCE [LARGE SCALE GENOMIC DNA]</scope>
    <source>
        <strain evidence="1 2">Co35</strain>
    </source>
</reference>
<dbReference type="AlphaFoldDB" id="A0A554RX26"/>
<comment type="caution">
    <text evidence="1">The sequence shown here is derived from an EMBL/GenBank/DDBJ whole genome shotgun (WGS) entry which is preliminary data.</text>
</comment>
<dbReference type="EMBL" id="VLNT01000013">
    <property type="protein sequence ID" value="TSD58658.1"/>
    <property type="molecule type" value="Genomic_DNA"/>
</dbReference>
<accession>A0A554RX26</accession>
<evidence type="ECO:0000313" key="2">
    <source>
        <dbReference type="Proteomes" id="UP000316988"/>
    </source>
</evidence>
<protein>
    <submittedName>
        <fullName evidence="1">Uncharacterized protein</fullName>
    </submittedName>
</protein>